<dbReference type="AlphaFoldDB" id="H2ZGU4"/>
<dbReference type="OMA" id="YQLFEFE"/>
<reference evidence="8" key="3">
    <citation type="submission" date="2025-09" db="UniProtKB">
        <authorList>
            <consortium name="Ensembl"/>
        </authorList>
    </citation>
    <scope>IDENTIFICATION</scope>
</reference>
<protein>
    <recommendedName>
        <fullName evidence="4 6">6-phosphogluconolactonase</fullName>
        <shortName evidence="6">6PGL</shortName>
        <ecNumber evidence="4 6">3.1.1.31</ecNumber>
    </recommendedName>
</protein>
<dbReference type="InterPro" id="IPR006148">
    <property type="entry name" value="Glc/Gal-6P_isomerase"/>
</dbReference>
<dbReference type="Pfam" id="PF01182">
    <property type="entry name" value="Glucosamine_iso"/>
    <property type="match status" value="1"/>
</dbReference>
<dbReference type="PANTHER" id="PTHR11054:SF0">
    <property type="entry name" value="6-PHOSPHOGLUCONOLACTONASE"/>
    <property type="match status" value="1"/>
</dbReference>
<proteinExistence type="inferred from homology"/>
<dbReference type="NCBIfam" id="TIGR01198">
    <property type="entry name" value="pgl"/>
    <property type="match status" value="1"/>
</dbReference>
<reference evidence="8" key="2">
    <citation type="submission" date="2025-08" db="UniProtKB">
        <authorList>
            <consortium name="Ensembl"/>
        </authorList>
    </citation>
    <scope>IDENTIFICATION</scope>
</reference>
<evidence type="ECO:0000256" key="4">
    <source>
        <dbReference type="ARBA" id="ARBA00013198"/>
    </source>
</evidence>
<dbReference type="PANTHER" id="PTHR11054">
    <property type="entry name" value="6-PHOSPHOGLUCONOLACTONASE"/>
    <property type="match status" value="1"/>
</dbReference>
<dbReference type="Proteomes" id="UP000007875">
    <property type="component" value="Unassembled WGS sequence"/>
</dbReference>
<dbReference type="EC" id="3.1.1.31" evidence="4 6"/>
<dbReference type="InterPro" id="IPR005900">
    <property type="entry name" value="6-phosphogluconolactonase_DevB"/>
</dbReference>
<evidence type="ECO:0000256" key="2">
    <source>
        <dbReference type="ARBA" id="ARBA00004961"/>
    </source>
</evidence>
<dbReference type="GO" id="GO:0005975">
    <property type="term" value="P:carbohydrate metabolic process"/>
    <property type="evidence" value="ECO:0007669"/>
    <property type="project" value="UniProtKB-UniRule"/>
</dbReference>
<dbReference type="InParanoid" id="H2ZGU4"/>
<dbReference type="CDD" id="cd01400">
    <property type="entry name" value="6PGL"/>
    <property type="match status" value="1"/>
</dbReference>
<evidence type="ECO:0000313" key="8">
    <source>
        <dbReference type="Ensembl" id="ENSCSAVP00000016810.1"/>
    </source>
</evidence>
<organism evidence="8 9">
    <name type="scientific">Ciona savignyi</name>
    <name type="common">Pacific transparent sea squirt</name>
    <dbReference type="NCBI Taxonomy" id="51511"/>
    <lineage>
        <taxon>Eukaryota</taxon>
        <taxon>Metazoa</taxon>
        <taxon>Chordata</taxon>
        <taxon>Tunicata</taxon>
        <taxon>Ascidiacea</taxon>
        <taxon>Phlebobranchia</taxon>
        <taxon>Cionidae</taxon>
        <taxon>Ciona</taxon>
    </lineage>
</organism>
<keyword evidence="5 6" id="KW-0378">Hydrolase</keyword>
<keyword evidence="9" id="KW-1185">Reference proteome</keyword>
<dbReference type="FunCoup" id="H2ZGU4">
    <property type="interactions" value="335"/>
</dbReference>
<dbReference type="GeneTree" id="ENSGT00550000075110"/>
<dbReference type="UniPathway" id="UPA00115">
    <property type="reaction ID" value="UER00409"/>
</dbReference>
<dbReference type="STRING" id="51511.ENSCSAVP00000016810"/>
<dbReference type="SUPFAM" id="SSF100950">
    <property type="entry name" value="NagB/RpiA/CoA transferase-like"/>
    <property type="match status" value="1"/>
</dbReference>
<evidence type="ECO:0000256" key="3">
    <source>
        <dbReference type="ARBA" id="ARBA00010662"/>
    </source>
</evidence>
<dbReference type="InterPro" id="IPR037171">
    <property type="entry name" value="NagB/RpiA_transferase-like"/>
</dbReference>
<evidence type="ECO:0000256" key="1">
    <source>
        <dbReference type="ARBA" id="ARBA00000832"/>
    </source>
</evidence>
<evidence type="ECO:0000256" key="5">
    <source>
        <dbReference type="ARBA" id="ARBA00022801"/>
    </source>
</evidence>
<evidence type="ECO:0000256" key="6">
    <source>
        <dbReference type="RuleBase" id="RU365095"/>
    </source>
</evidence>
<comment type="similarity">
    <text evidence="3 6">Belongs to the glucosamine/galactosamine-6-phosphate isomerase family. 6-phosphogluconolactonase subfamily.</text>
</comment>
<dbReference type="Gene3D" id="3.40.50.1360">
    <property type="match status" value="1"/>
</dbReference>
<name>H2ZGU4_CIOSA</name>
<sequence>MPSGCVKHIFPTGKEVSEFSSELITKTANDAISQRGVFTLGVSGGSIVNILAEKLLGNPQVDWSKWKVFFCDERVVGFGDGDSTFGQFKVKLIDQANCLDSWYPINPNLPVTECARDYEAKLRSVFNSKEFPTFDLLLLGMGPDGHTCSLFPGHKLLQESKQWIAPIDDSPKPPPCRVTMTLPVLNHARNVAFISTGSSKADAIKEIFSTQNNPDQLLPAARVQPTDGTLHWIMDQPAASKL</sequence>
<evidence type="ECO:0000313" key="9">
    <source>
        <dbReference type="Proteomes" id="UP000007875"/>
    </source>
</evidence>
<dbReference type="eggNOG" id="KOG3147">
    <property type="taxonomic scope" value="Eukaryota"/>
</dbReference>
<feature type="domain" description="Glucosamine/galactosamine-6-phosphate isomerase" evidence="7">
    <location>
        <begin position="14"/>
        <end position="232"/>
    </location>
</feature>
<dbReference type="Ensembl" id="ENSCSAVT00000016992.1">
    <property type="protein sequence ID" value="ENSCSAVP00000016810.1"/>
    <property type="gene ID" value="ENSCSAVG00000009891.1"/>
</dbReference>
<accession>H2ZGU4</accession>
<comment type="function">
    <text evidence="6">Hydrolysis of 6-phosphogluconolactone to 6-phosphogluconate.</text>
</comment>
<comment type="pathway">
    <text evidence="2 6">Carbohydrate degradation; pentose phosphate pathway; D-ribulose 5-phosphate from D-glucose 6-phosphate (oxidative stage): step 2/3.</text>
</comment>
<dbReference type="GO" id="GO:0017057">
    <property type="term" value="F:6-phosphogluconolactonase activity"/>
    <property type="evidence" value="ECO:0007669"/>
    <property type="project" value="UniProtKB-UniRule"/>
</dbReference>
<dbReference type="GO" id="GO:0006098">
    <property type="term" value="P:pentose-phosphate shunt"/>
    <property type="evidence" value="ECO:0007669"/>
    <property type="project" value="UniProtKB-UniPathway"/>
</dbReference>
<dbReference type="FunFam" id="3.40.50.1360:FF:000005">
    <property type="entry name" value="6-phosphogluconolactonase"/>
    <property type="match status" value="1"/>
</dbReference>
<evidence type="ECO:0000259" key="7">
    <source>
        <dbReference type="Pfam" id="PF01182"/>
    </source>
</evidence>
<dbReference type="HOGENOM" id="CLU_053947_0_1_1"/>
<reference evidence="9" key="1">
    <citation type="submission" date="2003-08" db="EMBL/GenBank/DDBJ databases">
        <authorList>
            <person name="Birren B."/>
            <person name="Nusbaum C."/>
            <person name="Abebe A."/>
            <person name="Abouelleil A."/>
            <person name="Adekoya E."/>
            <person name="Ait-zahra M."/>
            <person name="Allen N."/>
            <person name="Allen T."/>
            <person name="An P."/>
            <person name="Anderson M."/>
            <person name="Anderson S."/>
            <person name="Arachchi H."/>
            <person name="Armbruster J."/>
            <person name="Bachantsang P."/>
            <person name="Baldwin J."/>
            <person name="Barry A."/>
            <person name="Bayul T."/>
            <person name="Blitshsteyn B."/>
            <person name="Bloom T."/>
            <person name="Blye J."/>
            <person name="Boguslavskiy L."/>
            <person name="Borowsky M."/>
            <person name="Boukhgalter B."/>
            <person name="Brunache A."/>
            <person name="Butler J."/>
            <person name="Calixte N."/>
            <person name="Calvo S."/>
            <person name="Camarata J."/>
            <person name="Campo K."/>
            <person name="Chang J."/>
            <person name="Cheshatsang Y."/>
            <person name="Citroen M."/>
            <person name="Collymore A."/>
            <person name="Considine T."/>
            <person name="Cook A."/>
            <person name="Cooke P."/>
            <person name="Corum B."/>
            <person name="Cuomo C."/>
            <person name="David R."/>
            <person name="Dawoe T."/>
            <person name="Degray S."/>
            <person name="Dodge S."/>
            <person name="Dooley K."/>
            <person name="Dorje P."/>
            <person name="Dorjee K."/>
            <person name="Dorris L."/>
            <person name="Duffey N."/>
            <person name="Dupes A."/>
            <person name="Elkins T."/>
            <person name="Engels R."/>
            <person name="Erickson J."/>
            <person name="Farina A."/>
            <person name="Faro S."/>
            <person name="Ferreira P."/>
            <person name="Fischer H."/>
            <person name="Fitzgerald M."/>
            <person name="Foley K."/>
            <person name="Gage D."/>
            <person name="Galagan J."/>
            <person name="Gearin G."/>
            <person name="Gnerre S."/>
            <person name="Gnirke A."/>
            <person name="Goyette A."/>
            <person name="Graham J."/>
            <person name="Grandbois E."/>
            <person name="Gyaltsen K."/>
            <person name="Hafez N."/>
            <person name="Hagopian D."/>
            <person name="Hagos B."/>
            <person name="Hall J."/>
            <person name="Hatcher B."/>
            <person name="Heller A."/>
            <person name="Higgins H."/>
            <person name="Honan T."/>
            <person name="Horn A."/>
            <person name="Houde N."/>
            <person name="Hughes L."/>
            <person name="Hulme W."/>
            <person name="Husby E."/>
            <person name="Iliev I."/>
            <person name="Jaffe D."/>
            <person name="Jones C."/>
            <person name="Kamal M."/>
            <person name="Kamat A."/>
            <person name="Kamvysselis M."/>
            <person name="Karlsson E."/>
            <person name="Kells C."/>
            <person name="Kieu A."/>
            <person name="Kisner P."/>
            <person name="Kodira C."/>
            <person name="Kulbokas E."/>
            <person name="Labutti K."/>
            <person name="Lama D."/>
            <person name="Landers T."/>
            <person name="Leger J."/>
            <person name="Levine S."/>
            <person name="Lewis D."/>
            <person name="Lewis T."/>
            <person name="Lindblad-toh K."/>
            <person name="Liu X."/>
            <person name="Lokyitsang T."/>
            <person name="Lokyitsang Y."/>
            <person name="Lucien O."/>
            <person name="Lui A."/>
            <person name="Ma L.J."/>
            <person name="Mabbitt R."/>
            <person name="Macdonald J."/>
            <person name="Maclean C."/>
            <person name="Major J."/>
            <person name="Manning J."/>
            <person name="Marabella R."/>
            <person name="Maru K."/>
            <person name="Matthews C."/>
            <person name="Mauceli E."/>
            <person name="Mccarthy M."/>
            <person name="Mcdonough S."/>
            <person name="Mcghee T."/>
            <person name="Meldrim J."/>
            <person name="Meneus L."/>
            <person name="Mesirov J."/>
            <person name="Mihalev A."/>
            <person name="Mihova T."/>
            <person name="Mikkelsen T."/>
            <person name="Mlenga V."/>
            <person name="Moru K."/>
            <person name="Mozes J."/>
            <person name="Mulrain L."/>
            <person name="Munson G."/>
            <person name="Naylor J."/>
            <person name="Newes C."/>
            <person name="Nguyen C."/>
            <person name="Nguyen N."/>
            <person name="Nguyen T."/>
            <person name="Nicol R."/>
            <person name="Nielsen C."/>
            <person name="Nizzari M."/>
            <person name="Norbu C."/>
            <person name="Norbu N."/>
            <person name="O'donnell P."/>
            <person name="Okoawo O."/>
            <person name="O'leary S."/>
            <person name="Omotosho B."/>
            <person name="O'neill K."/>
            <person name="Osman S."/>
            <person name="Parker S."/>
            <person name="Perrin D."/>
            <person name="Phunkhang P."/>
            <person name="Piqani B."/>
            <person name="Purcell S."/>
            <person name="Rachupka T."/>
            <person name="Ramasamy U."/>
            <person name="Rameau R."/>
            <person name="Ray V."/>
            <person name="Raymond C."/>
            <person name="Retta R."/>
            <person name="Richardson S."/>
            <person name="Rise C."/>
            <person name="Rodriguez J."/>
            <person name="Rogers J."/>
            <person name="Rogov P."/>
            <person name="Rutman M."/>
            <person name="Schupbach R."/>
            <person name="Seaman C."/>
            <person name="Settipalli S."/>
            <person name="Sharpe T."/>
            <person name="Sheridan J."/>
            <person name="Sherpa N."/>
            <person name="Shi J."/>
            <person name="Smirnov S."/>
            <person name="Smith C."/>
            <person name="Sougnez C."/>
            <person name="Spencer B."/>
            <person name="Stalker J."/>
            <person name="Stange-thomann N."/>
            <person name="Stavropoulos S."/>
            <person name="Stetson K."/>
            <person name="Stone C."/>
            <person name="Stone S."/>
            <person name="Stubbs M."/>
            <person name="Talamas J."/>
            <person name="Tchuinga P."/>
            <person name="Tenzing P."/>
            <person name="Tesfaye S."/>
            <person name="Theodore J."/>
            <person name="Thoulutsang Y."/>
            <person name="Topham K."/>
            <person name="Towey S."/>
            <person name="Tsamla T."/>
            <person name="Tsomo N."/>
            <person name="Vallee D."/>
            <person name="Vassiliev H."/>
            <person name="Venkataraman V."/>
            <person name="Vinson J."/>
            <person name="Vo A."/>
            <person name="Wade C."/>
            <person name="Wang S."/>
            <person name="Wangchuk T."/>
            <person name="Wangdi T."/>
            <person name="Whittaker C."/>
            <person name="Wilkinson J."/>
            <person name="Wu Y."/>
            <person name="Wyman D."/>
            <person name="Yadav S."/>
            <person name="Yang S."/>
            <person name="Yang X."/>
            <person name="Yeager S."/>
            <person name="Yee E."/>
            <person name="Young G."/>
            <person name="Zainoun J."/>
            <person name="Zembeck L."/>
            <person name="Zimmer A."/>
            <person name="Zody M."/>
            <person name="Lander E."/>
        </authorList>
    </citation>
    <scope>NUCLEOTIDE SEQUENCE [LARGE SCALE GENOMIC DNA]</scope>
</reference>
<dbReference type="InterPro" id="IPR039104">
    <property type="entry name" value="6PGL"/>
</dbReference>
<comment type="catalytic activity">
    <reaction evidence="1 6">
        <text>6-phospho-D-glucono-1,5-lactone + H2O = 6-phospho-D-gluconate + H(+)</text>
        <dbReference type="Rhea" id="RHEA:12556"/>
        <dbReference type="ChEBI" id="CHEBI:15377"/>
        <dbReference type="ChEBI" id="CHEBI:15378"/>
        <dbReference type="ChEBI" id="CHEBI:57955"/>
        <dbReference type="ChEBI" id="CHEBI:58759"/>
        <dbReference type="EC" id="3.1.1.31"/>
    </reaction>
</comment>